<evidence type="ECO:0000313" key="1">
    <source>
        <dbReference type="EMBL" id="MPC91997.1"/>
    </source>
</evidence>
<protein>
    <submittedName>
        <fullName evidence="1">Uncharacterized protein</fullName>
    </submittedName>
</protein>
<dbReference type="Proteomes" id="UP000324222">
    <property type="component" value="Unassembled WGS sequence"/>
</dbReference>
<organism evidence="1 2">
    <name type="scientific">Portunus trituberculatus</name>
    <name type="common">Swimming crab</name>
    <name type="synonym">Neptunus trituberculatus</name>
    <dbReference type="NCBI Taxonomy" id="210409"/>
    <lineage>
        <taxon>Eukaryota</taxon>
        <taxon>Metazoa</taxon>
        <taxon>Ecdysozoa</taxon>
        <taxon>Arthropoda</taxon>
        <taxon>Crustacea</taxon>
        <taxon>Multicrustacea</taxon>
        <taxon>Malacostraca</taxon>
        <taxon>Eumalacostraca</taxon>
        <taxon>Eucarida</taxon>
        <taxon>Decapoda</taxon>
        <taxon>Pleocyemata</taxon>
        <taxon>Brachyura</taxon>
        <taxon>Eubrachyura</taxon>
        <taxon>Portunoidea</taxon>
        <taxon>Portunidae</taxon>
        <taxon>Portuninae</taxon>
        <taxon>Portunus</taxon>
    </lineage>
</organism>
<evidence type="ECO:0000313" key="2">
    <source>
        <dbReference type="Proteomes" id="UP000324222"/>
    </source>
</evidence>
<comment type="caution">
    <text evidence="1">The sequence shown here is derived from an EMBL/GenBank/DDBJ whole genome shotgun (WGS) entry which is preliminary data.</text>
</comment>
<proteinExistence type="predicted"/>
<dbReference type="AlphaFoldDB" id="A0A5B7JF57"/>
<sequence>MQAAEGMAGGEVRSGVKVALMLCCSTQCGPTNVQQPPFQMTLIIRHFLSDTLQRTRVLQHFPSNTFHPSQFTQQLPANTSANTLITAYLSSTLRGWEN</sequence>
<keyword evidence="2" id="KW-1185">Reference proteome</keyword>
<accession>A0A5B7JF57</accession>
<reference evidence="1 2" key="1">
    <citation type="submission" date="2019-05" db="EMBL/GenBank/DDBJ databases">
        <title>Another draft genome of Portunus trituberculatus and its Hox gene families provides insights of decapod evolution.</title>
        <authorList>
            <person name="Jeong J.-H."/>
            <person name="Song I."/>
            <person name="Kim S."/>
            <person name="Choi T."/>
            <person name="Kim D."/>
            <person name="Ryu S."/>
            <person name="Kim W."/>
        </authorList>
    </citation>
    <scope>NUCLEOTIDE SEQUENCE [LARGE SCALE GENOMIC DNA]</scope>
    <source>
        <tissue evidence="1">Muscle</tissue>
    </source>
</reference>
<name>A0A5B7JF57_PORTR</name>
<dbReference type="EMBL" id="VSRR010089734">
    <property type="protein sequence ID" value="MPC91997.1"/>
    <property type="molecule type" value="Genomic_DNA"/>
</dbReference>
<gene>
    <name evidence="1" type="ORF">E2C01_087065</name>
</gene>